<evidence type="ECO:0000313" key="5">
    <source>
        <dbReference type="Proteomes" id="UP001145145"/>
    </source>
</evidence>
<keyword evidence="5" id="KW-1185">Reference proteome</keyword>
<dbReference type="Gene3D" id="3.40.800.10">
    <property type="entry name" value="Ureohydrolase domain"/>
    <property type="match status" value="1"/>
</dbReference>
<evidence type="ECO:0000313" key="2">
    <source>
        <dbReference type="EMBL" id="GLG04637.1"/>
    </source>
</evidence>
<reference evidence="3 5" key="5">
    <citation type="journal article" date="2023" name="Int. J. Syst. Evol. Microbiol.">
        <title>Sellimonas catena sp. nov., isolated from human faeces.</title>
        <authorList>
            <person name="Hisatomi A."/>
            <person name="Ohkuma M."/>
            <person name="Sakamoto M."/>
        </authorList>
    </citation>
    <scope>NUCLEOTIDE SEQUENCE</scope>
    <source>
        <strain evidence="2 5">12EGH17</strain>
        <strain evidence="3">18CBH55</strain>
    </source>
</reference>
<evidence type="ECO:0000313" key="4">
    <source>
        <dbReference type="Proteomes" id="UP001145094"/>
    </source>
</evidence>
<dbReference type="InterPro" id="IPR006035">
    <property type="entry name" value="Ureohydrolase"/>
</dbReference>
<evidence type="ECO:0000313" key="3">
    <source>
        <dbReference type="EMBL" id="GLG88621.1"/>
    </source>
</evidence>
<dbReference type="Proteomes" id="UP001145094">
    <property type="component" value="Unassembled WGS sequence"/>
</dbReference>
<evidence type="ECO:0000256" key="1">
    <source>
        <dbReference type="PROSITE-ProRule" id="PRU00742"/>
    </source>
</evidence>
<dbReference type="EMBL" id="BSCH01000001">
    <property type="protein sequence ID" value="GLG88621.1"/>
    <property type="molecule type" value="Genomic_DNA"/>
</dbReference>
<dbReference type="GO" id="GO:0033389">
    <property type="term" value="P:putrescine biosynthetic process from arginine, via agmatine"/>
    <property type="evidence" value="ECO:0007669"/>
    <property type="project" value="TreeGrafter"/>
</dbReference>
<dbReference type="GO" id="GO:0046872">
    <property type="term" value="F:metal ion binding"/>
    <property type="evidence" value="ECO:0007669"/>
    <property type="project" value="InterPro"/>
</dbReference>
<proteinExistence type="inferred from homology"/>
<reference evidence="2" key="2">
    <citation type="submission" date="2022-11" db="EMBL/GenBank/DDBJ databases">
        <title>Draft genome sequence of Sellimonas catena strain 12EGH17.</title>
        <authorList>
            <person name="Atsushi H."/>
            <person name="Moriya O."/>
            <person name="Mitsuo S."/>
        </authorList>
    </citation>
    <scope>NUCLEOTIDE SEQUENCE</scope>
    <source>
        <strain evidence="2">12EGH17</strain>
    </source>
</reference>
<protein>
    <submittedName>
        <fullName evidence="3">Arginase</fullName>
    </submittedName>
</protein>
<organism evidence="3 4">
    <name type="scientific">Sellimonas catena</name>
    <dbReference type="NCBI Taxonomy" id="2994035"/>
    <lineage>
        <taxon>Bacteria</taxon>
        <taxon>Bacillati</taxon>
        <taxon>Bacillota</taxon>
        <taxon>Clostridia</taxon>
        <taxon>Lachnospirales</taxon>
        <taxon>Lachnospiraceae</taxon>
        <taxon>Sellimonas</taxon>
    </lineage>
</organism>
<dbReference type="RefSeq" id="WP_087166666.1">
    <property type="nucleotide sequence ID" value="NZ_BSBO01000017.1"/>
</dbReference>
<dbReference type="EMBL" id="BSBO01000017">
    <property type="protein sequence ID" value="GLG04637.1"/>
    <property type="molecule type" value="Genomic_DNA"/>
</dbReference>
<reference evidence="2" key="1">
    <citation type="submission" date="2022-11" db="EMBL/GenBank/DDBJ databases">
        <title>Draft genome sequence of Sellimonas catena strain 12EGH17.</title>
        <authorList>
            <person name="Hisatomi A."/>
            <person name="Ohkuma M."/>
            <person name="Sakamoto M."/>
        </authorList>
    </citation>
    <scope>NUCLEOTIDE SEQUENCE</scope>
    <source>
        <strain evidence="2">12EGH17</strain>
    </source>
</reference>
<comment type="caution">
    <text evidence="3">The sequence shown here is derived from an EMBL/GenBank/DDBJ whole genome shotgun (WGS) entry which is preliminary data.</text>
</comment>
<dbReference type="PANTHER" id="PTHR11358">
    <property type="entry name" value="ARGINASE/AGMATINASE"/>
    <property type="match status" value="1"/>
</dbReference>
<name>A0A9W6C8J5_9FIRM</name>
<dbReference type="PANTHER" id="PTHR11358:SF41">
    <property type="entry name" value="ARGINASE"/>
    <property type="match status" value="1"/>
</dbReference>
<dbReference type="AlphaFoldDB" id="A0A9W6C8J5"/>
<dbReference type="Proteomes" id="UP001145145">
    <property type="component" value="Unassembled WGS sequence"/>
</dbReference>
<sequence length="250" mass="29223">MRQDGRPVVMNFTGIYEKETFYRSEKICWIDCRDIHGTNCYCDEQAEQILEERIRKLPPEGIHFIDSGNYHYMTKLWTDKIREPFVLILIDHHPDAQPSLFENLLSCGCWAARVLDENPHVRKIVLLGAEEELVKSLPEKYKDRIAAYNEEAVVHDRIWEEFRKKHIEVPVYLTIDKDILDPSQVKTNWNQGKMKLADLKKVIYQILLHEQVIGVDICGECTGSILEEAGRKEMEQDDRINGSLLHLLEC</sequence>
<dbReference type="GO" id="GO:0008783">
    <property type="term" value="F:agmatinase activity"/>
    <property type="evidence" value="ECO:0007669"/>
    <property type="project" value="TreeGrafter"/>
</dbReference>
<reference evidence="3" key="3">
    <citation type="submission" date="2022-11" db="EMBL/GenBank/DDBJ databases">
        <title>Draft genome sequence of Sellimonas catena strain 18CBH55.</title>
        <authorList>
            <person name="Hisatomi A."/>
            <person name="Ohkuma M."/>
            <person name="Sakamoto M."/>
        </authorList>
    </citation>
    <scope>NUCLEOTIDE SEQUENCE</scope>
    <source>
        <strain evidence="3">18CBH55</strain>
    </source>
</reference>
<accession>A0A9W6C8J5</accession>
<reference evidence="3" key="4">
    <citation type="submission" date="2022-11" db="EMBL/GenBank/DDBJ databases">
        <title>Draft genome sequence of Sellimonas catena strain 18CBH55.</title>
        <authorList>
            <person name="Atsushi H."/>
            <person name="Moriya O."/>
            <person name="Mitsuo S."/>
        </authorList>
    </citation>
    <scope>NUCLEOTIDE SEQUENCE</scope>
    <source>
        <strain evidence="3">18CBH55</strain>
    </source>
</reference>
<gene>
    <name evidence="2" type="ORF">Selli1_18110</name>
    <name evidence="3" type="ORF">Selli2_00470</name>
</gene>
<dbReference type="PROSITE" id="PS51409">
    <property type="entry name" value="ARGINASE_2"/>
    <property type="match status" value="1"/>
</dbReference>
<comment type="similarity">
    <text evidence="1">Belongs to the arginase family.</text>
</comment>
<dbReference type="InterPro" id="IPR023696">
    <property type="entry name" value="Ureohydrolase_dom_sf"/>
</dbReference>
<dbReference type="Pfam" id="PF00491">
    <property type="entry name" value="Arginase"/>
    <property type="match status" value="1"/>
</dbReference>
<dbReference type="SUPFAM" id="SSF52768">
    <property type="entry name" value="Arginase/deacetylase"/>
    <property type="match status" value="1"/>
</dbReference>